<keyword evidence="2" id="KW-1185">Reference proteome</keyword>
<sequence length="415" mass="44864">MLIFTNEYAIDILRVEKPLPKDPETSSPRAPPPPKSKPKAKKATIPPKNAAAATTSHKTNEVPHAKKKGKASAKQASAPPPKPTSCIVNREAASLSHGKKVQASKSSSSPSSTSSRPKTSKELPSTKTGKATPREKKKAGKQVASRTSEDGDISSTSKLKTDNSETKVAAPNPEETSCIVLETEDTNQPSTITVPPPPPAVPPPLPPSIPSPGSQPTGFSDTQDVPVSNELGLSVPGTDSNVHHMKTEVDRESYSSRAVLDSSLETGGEDTECSITNEDQDKESPGPESPELTDESSEALNTPESENSKENHTSDSDSDGPILYTDDDDEDEDDASSESSLASKIRRRDTLAIKLGNRPSKKELEDKNILPRTSEEERQEIRHQIGTKLVRRLSQRPTCEELEQRNILKRKHFNL</sequence>
<protein>
    <submittedName>
        <fullName evidence="1">Uncharacterized protein</fullName>
    </submittedName>
</protein>
<accession>A0ACB8GC16</accession>
<dbReference type="EMBL" id="CM037614">
    <property type="protein sequence ID" value="KAH8017122.1"/>
    <property type="molecule type" value="Genomic_DNA"/>
</dbReference>
<proteinExistence type="predicted"/>
<reference evidence="1" key="1">
    <citation type="submission" date="2021-08" db="EMBL/GenBank/DDBJ databases">
        <title>The first chromosome-level gecko genome reveals the dynamic sex chromosomes of Neotropical dwarf geckos (Sphaerodactylidae: Sphaerodactylus).</title>
        <authorList>
            <person name="Pinto B.J."/>
            <person name="Keating S.E."/>
            <person name="Gamble T."/>
        </authorList>
    </citation>
    <scope>NUCLEOTIDE SEQUENCE</scope>
    <source>
        <strain evidence="1">TG3544</strain>
    </source>
</reference>
<evidence type="ECO:0000313" key="1">
    <source>
        <dbReference type="EMBL" id="KAH8017122.1"/>
    </source>
</evidence>
<organism evidence="1 2">
    <name type="scientific">Sphaerodactylus townsendi</name>
    <dbReference type="NCBI Taxonomy" id="933632"/>
    <lineage>
        <taxon>Eukaryota</taxon>
        <taxon>Metazoa</taxon>
        <taxon>Chordata</taxon>
        <taxon>Craniata</taxon>
        <taxon>Vertebrata</taxon>
        <taxon>Euteleostomi</taxon>
        <taxon>Lepidosauria</taxon>
        <taxon>Squamata</taxon>
        <taxon>Bifurcata</taxon>
        <taxon>Gekkota</taxon>
        <taxon>Sphaerodactylidae</taxon>
        <taxon>Sphaerodactylus</taxon>
    </lineage>
</organism>
<comment type="caution">
    <text evidence="1">The sequence shown here is derived from an EMBL/GenBank/DDBJ whole genome shotgun (WGS) entry which is preliminary data.</text>
</comment>
<evidence type="ECO:0000313" key="2">
    <source>
        <dbReference type="Proteomes" id="UP000827872"/>
    </source>
</evidence>
<dbReference type="Proteomes" id="UP000827872">
    <property type="component" value="Linkage Group LG01"/>
</dbReference>
<name>A0ACB8GC16_9SAUR</name>
<gene>
    <name evidence="1" type="ORF">K3G42_026389</name>
</gene>